<organism evidence="1 2">
    <name type="scientific">Vreelandella azerica</name>
    <dbReference type="NCBI Taxonomy" id="2732867"/>
    <lineage>
        <taxon>Bacteria</taxon>
        <taxon>Pseudomonadati</taxon>
        <taxon>Pseudomonadota</taxon>
        <taxon>Gammaproteobacteria</taxon>
        <taxon>Oceanospirillales</taxon>
        <taxon>Halomonadaceae</taxon>
        <taxon>Vreelandella</taxon>
    </lineage>
</organism>
<dbReference type="SUPFAM" id="SSF51120">
    <property type="entry name" value="beta-Roll"/>
    <property type="match status" value="1"/>
</dbReference>
<reference evidence="1 2" key="2">
    <citation type="submission" date="2020-06" db="EMBL/GenBank/DDBJ databases">
        <title>Halomonas songnenensis sp. nov., a moderately halophilic bacterium isolated from saline and alkaline soils.</title>
        <authorList>
            <person name="Jiang J."/>
            <person name="Pan Y."/>
        </authorList>
    </citation>
    <scope>NUCLEOTIDE SEQUENCE [LARGE SCALE GENOMIC DNA]</scope>
    <source>
        <strain evidence="1 2">TBZ9</strain>
    </source>
</reference>
<keyword evidence="2" id="KW-1185">Reference proteome</keyword>
<dbReference type="Proteomes" id="UP000588806">
    <property type="component" value="Unassembled WGS sequence"/>
</dbReference>
<gene>
    <name evidence="1" type="ORF">HLB35_14535</name>
</gene>
<dbReference type="AlphaFoldDB" id="A0A7Y3XBV9"/>
<comment type="caution">
    <text evidence="1">The sequence shown here is derived from an EMBL/GenBank/DDBJ whole genome shotgun (WGS) entry which is preliminary data.</text>
</comment>
<evidence type="ECO:0000313" key="1">
    <source>
        <dbReference type="EMBL" id="NOG32671.1"/>
    </source>
</evidence>
<name>A0A7Y3XBV9_9GAMM</name>
<reference evidence="1 2" key="1">
    <citation type="submission" date="2020-05" db="EMBL/GenBank/DDBJ databases">
        <authorList>
            <person name="Ruan W."/>
            <person name="Jeon C.O."/>
            <person name="Chun B.H."/>
        </authorList>
    </citation>
    <scope>NUCLEOTIDE SEQUENCE [LARGE SCALE GENOMIC DNA]</scope>
    <source>
        <strain evidence="1 2">TBZ9</strain>
    </source>
</reference>
<dbReference type="EMBL" id="JABFHI010000007">
    <property type="protein sequence ID" value="NOG32671.1"/>
    <property type="molecule type" value="Genomic_DNA"/>
</dbReference>
<accession>A0A7Y3XBV9</accession>
<evidence type="ECO:0000313" key="2">
    <source>
        <dbReference type="Proteomes" id="UP000588806"/>
    </source>
</evidence>
<dbReference type="InterPro" id="IPR011049">
    <property type="entry name" value="Serralysin-like_metalloprot_C"/>
</dbReference>
<proteinExistence type="predicted"/>
<sequence>MANASDNQAILGAESWTLSNTAFTADVIDTAVADLDAGVTAVQDGFFNADEQAVIDGATNTADVAVTVPYTLTDTLANLVAADAAVISGAESWTLSNTAFTADAIDTAVADLNAGVTAVQDGFFNADEQAVIDGATNTADVAVTVPYTLTDTLANLVAADAAVISGAESWTLSNTAFTADAIDTAVADLDAGVTAVQDGFFNADEQAVIDGATNTADVAVTVPYTLTDTLANLVAADAAVISGAESWTLSNTAFTADAIDTAVADLDAGVTAAQDGFFNADEQAVIDGATNTADVAVTVPYTLTDTLANLVAADAAVISGAESWTLSNTAFTADAIDTAVADLDAGVTAVQDGFFNADEQAVIDGATNTADVAVTVPYTLTDTLANLVAADAAVISGAESWTLSNTAFTADAIDTAVADLDAGVTAAQDGFFNADEQAVIDGATNTADVAVTVPYTLTDTASSLADAPADVFDEAVSTTIRDTASGLFTAQAAELSSGSDIANTVDAWEITGVGEGFSAALAAIDIAVESSSLVERLSDDIINNTESEATLSKSQLNALIDYREAIQRAVELAETGEAQVFFNGADAPDLTAVLNNLVSLSVDGAVFTQANADTAIALVSDVAALAAANPEQLNALAEVAFTTLTGGVDATQFSEMLGELATQLNDESISIGGLSLDAQSVTQLQTLFDGLGAEAQAVALASAQDLQINELLDPQAFFTEAFAEALKLEVESNETLGSLAFQPSLVSFIEKVGQLEGEQFEAADFGSDGLMATLASQVDTLLSQANPAQVPAGVEIDGDTVSFNGLSLSVSQLESAVTGYGNLNPESQATYLENLNNPNDLSLLTDLGSALQTQVVQSIASETEDQAIVLGEGDYEGVAGVVSGSGDDNITGSSLDNTIDISAGGSDTLTFAASLADNGTDTITGFSVGATADGGDVIDFEGLPAELGTNYEVNPTGELGADIGLLVFTTTAGSELSELGLTEGDTIMVLEVADNGSDAQLLKVEVGASDSTTHEQLATFEGLGGNLGNIVDDNLQDFNLTNT</sequence>
<protein>
    <submittedName>
        <fullName evidence="1">Uncharacterized protein</fullName>
    </submittedName>
</protein>